<dbReference type="Pfam" id="PF00413">
    <property type="entry name" value="Peptidase_M10"/>
    <property type="match status" value="1"/>
</dbReference>
<organism evidence="7 8">
    <name type="scientific">Actinoplanes italicus</name>
    <dbReference type="NCBI Taxonomy" id="113567"/>
    <lineage>
        <taxon>Bacteria</taxon>
        <taxon>Bacillati</taxon>
        <taxon>Actinomycetota</taxon>
        <taxon>Actinomycetes</taxon>
        <taxon>Micromonosporales</taxon>
        <taxon>Micromonosporaceae</taxon>
        <taxon>Actinoplanes</taxon>
    </lineage>
</organism>
<dbReference type="OrthoDB" id="4297752at2"/>
<dbReference type="GO" id="GO:0006508">
    <property type="term" value="P:proteolysis"/>
    <property type="evidence" value="ECO:0007669"/>
    <property type="project" value="UniProtKB-KW"/>
</dbReference>
<dbReference type="SUPFAM" id="SSF55486">
    <property type="entry name" value="Metalloproteases ('zincins'), catalytic domain"/>
    <property type="match status" value="1"/>
</dbReference>
<dbReference type="AlphaFoldDB" id="A0A2T0K9Y2"/>
<dbReference type="Gene3D" id="3.40.390.10">
    <property type="entry name" value="Collagenase (Catalytic Domain)"/>
    <property type="match status" value="1"/>
</dbReference>
<proteinExistence type="predicted"/>
<dbReference type="Proteomes" id="UP000239415">
    <property type="component" value="Unassembled WGS sequence"/>
</dbReference>
<comment type="caution">
    <text evidence="7">The sequence shown here is derived from an EMBL/GenBank/DDBJ whole genome shotgun (WGS) entry which is preliminary data.</text>
</comment>
<keyword evidence="5" id="KW-0732">Signal</keyword>
<dbReference type="GO" id="GO:0031012">
    <property type="term" value="C:extracellular matrix"/>
    <property type="evidence" value="ECO:0007669"/>
    <property type="project" value="InterPro"/>
</dbReference>
<evidence type="ECO:0000256" key="2">
    <source>
        <dbReference type="ARBA" id="ARBA00022723"/>
    </source>
</evidence>
<dbReference type="GO" id="GO:0004222">
    <property type="term" value="F:metalloendopeptidase activity"/>
    <property type="evidence" value="ECO:0007669"/>
    <property type="project" value="InterPro"/>
</dbReference>
<evidence type="ECO:0000256" key="3">
    <source>
        <dbReference type="ARBA" id="ARBA00022801"/>
    </source>
</evidence>
<reference evidence="7 8" key="1">
    <citation type="submission" date="2018-03" db="EMBL/GenBank/DDBJ databases">
        <title>Genomic Encyclopedia of Archaeal and Bacterial Type Strains, Phase II (KMG-II): from individual species to whole genera.</title>
        <authorList>
            <person name="Goeker M."/>
        </authorList>
    </citation>
    <scope>NUCLEOTIDE SEQUENCE [LARGE SCALE GENOMIC DNA]</scope>
    <source>
        <strain evidence="7 8">DSM 43146</strain>
    </source>
</reference>
<evidence type="ECO:0000256" key="1">
    <source>
        <dbReference type="ARBA" id="ARBA00022670"/>
    </source>
</evidence>
<keyword evidence="2" id="KW-0479">Metal-binding</keyword>
<evidence type="ECO:0000313" key="7">
    <source>
        <dbReference type="EMBL" id="PRX19924.1"/>
    </source>
</evidence>
<evidence type="ECO:0000256" key="4">
    <source>
        <dbReference type="ARBA" id="ARBA00022833"/>
    </source>
</evidence>
<dbReference type="GO" id="GO:0008270">
    <property type="term" value="F:zinc ion binding"/>
    <property type="evidence" value="ECO:0007669"/>
    <property type="project" value="InterPro"/>
</dbReference>
<keyword evidence="4" id="KW-0862">Zinc</keyword>
<feature type="domain" description="Peptidase M10 metallopeptidase" evidence="6">
    <location>
        <begin position="193"/>
        <end position="226"/>
    </location>
</feature>
<keyword evidence="3" id="KW-0378">Hydrolase</keyword>
<dbReference type="InterPro" id="IPR024079">
    <property type="entry name" value="MetalloPept_cat_dom_sf"/>
</dbReference>
<evidence type="ECO:0000256" key="5">
    <source>
        <dbReference type="SAM" id="SignalP"/>
    </source>
</evidence>
<feature type="chain" id="PRO_5039256013" evidence="5">
    <location>
        <begin position="29"/>
        <end position="257"/>
    </location>
</feature>
<evidence type="ECO:0000259" key="6">
    <source>
        <dbReference type="Pfam" id="PF00413"/>
    </source>
</evidence>
<feature type="signal peptide" evidence="5">
    <location>
        <begin position="1"/>
        <end position="28"/>
    </location>
</feature>
<accession>A0A2T0K9Y2</accession>
<protein>
    <submittedName>
        <fullName evidence="7">Matrixin</fullName>
    </submittedName>
</protein>
<gene>
    <name evidence="7" type="ORF">CLV67_109189</name>
</gene>
<keyword evidence="1" id="KW-0645">Protease</keyword>
<dbReference type="EMBL" id="PVMZ01000009">
    <property type="protein sequence ID" value="PRX19924.1"/>
    <property type="molecule type" value="Genomic_DNA"/>
</dbReference>
<dbReference type="InterPro" id="IPR001818">
    <property type="entry name" value="Pept_M10_metallopeptidase"/>
</dbReference>
<name>A0A2T0K9Y2_9ACTN</name>
<keyword evidence="8" id="KW-1185">Reference proteome</keyword>
<sequence>MGSLFSDRTCRMKRVLLLLAAVSTLVVAQPGVALAAAGSAKAYAFMSQAHGDALIARWNPCGGALDYRVNLDRAPKNSLAEVKTAFSRISAATGLTFRYAGTTDVIPQAGKGYKGTYPAGTELVIAWATPGKHSKWLPSGARALGMGGGAWQTAYTASGGRALRMVEGSVVLNATALKSMARGFGGSSGGTTGAVLMHEIGHAIGLAHPEQNDRNQIMYHTITSKKAVWGAGDLTGLRKVGKTAGCLYDQRPASVKK</sequence>
<evidence type="ECO:0000313" key="8">
    <source>
        <dbReference type="Proteomes" id="UP000239415"/>
    </source>
</evidence>